<evidence type="ECO:0000313" key="3">
    <source>
        <dbReference type="Proteomes" id="UP000218785"/>
    </source>
</evidence>
<dbReference type="InterPro" id="IPR025938">
    <property type="entry name" value="RRXRR_dom"/>
</dbReference>
<dbReference type="AlphaFoldDB" id="A0A1Z4MRT1"/>
<gene>
    <name evidence="2" type="ORF">NIES37_00950</name>
</gene>
<keyword evidence="2" id="KW-0378">Hydrolase</keyword>
<name>A0A1Z4MRT1_9CYAN</name>
<dbReference type="GO" id="GO:0004519">
    <property type="term" value="F:endonuclease activity"/>
    <property type="evidence" value="ECO:0007669"/>
    <property type="project" value="UniProtKB-KW"/>
</dbReference>
<feature type="domain" description="RRXRR" evidence="1">
    <location>
        <begin position="4"/>
        <end position="63"/>
    </location>
</feature>
<proteinExistence type="predicted"/>
<dbReference type="KEGG" id="ttq:NIES37_00950"/>
<keyword evidence="2" id="KW-0540">Nuclease</keyword>
<dbReference type="EMBL" id="AP018248">
    <property type="protein sequence ID" value="BAY96168.1"/>
    <property type="molecule type" value="Genomic_DNA"/>
</dbReference>
<evidence type="ECO:0000259" key="1">
    <source>
        <dbReference type="Pfam" id="PF14239"/>
    </source>
</evidence>
<evidence type="ECO:0000313" key="2">
    <source>
        <dbReference type="EMBL" id="BAY96168.1"/>
    </source>
</evidence>
<dbReference type="RefSeq" id="WP_096573412.1">
    <property type="nucleotide sequence ID" value="NZ_CAWNJS010000001.1"/>
</dbReference>
<organism evidence="2 3">
    <name type="scientific">Tolypothrix tenuis PCC 7101</name>
    <dbReference type="NCBI Taxonomy" id="231146"/>
    <lineage>
        <taxon>Bacteria</taxon>
        <taxon>Bacillati</taxon>
        <taxon>Cyanobacteriota</taxon>
        <taxon>Cyanophyceae</taxon>
        <taxon>Nostocales</taxon>
        <taxon>Tolypothrichaceae</taxon>
        <taxon>Tolypothrix</taxon>
    </lineage>
</organism>
<dbReference type="Proteomes" id="UP000218785">
    <property type="component" value="Chromosome"/>
</dbReference>
<reference evidence="2 3" key="1">
    <citation type="submission" date="2017-06" db="EMBL/GenBank/DDBJ databases">
        <title>Genome sequencing of cyanobaciteial culture collection at National Institute for Environmental Studies (NIES).</title>
        <authorList>
            <person name="Hirose Y."/>
            <person name="Shimura Y."/>
            <person name="Fujisawa T."/>
            <person name="Nakamura Y."/>
            <person name="Kawachi M."/>
        </authorList>
    </citation>
    <scope>NUCLEOTIDE SEQUENCE [LARGE SCALE GENOMIC DNA]</scope>
    <source>
        <strain evidence="2 3">NIES-37</strain>
    </source>
</reference>
<accession>A0A1Z4MRT1</accession>
<keyword evidence="2" id="KW-0255">Endonuclease</keyword>
<keyword evidence="3" id="KW-1185">Reference proteome</keyword>
<dbReference type="Pfam" id="PF14239">
    <property type="entry name" value="RRXRR"/>
    <property type="match status" value="1"/>
</dbReference>
<protein>
    <submittedName>
        <fullName evidence="2">HNH endonuclease</fullName>
    </submittedName>
</protein>
<sequence length="64" mass="7382">MTKVYILDANKQPLYPIHISQARKLLSQGDAKVFRRYPFTIILKEVLTQSRLEQLGIKIDPGIN</sequence>